<dbReference type="PANTHER" id="PTHR48258">
    <property type="entry name" value="DUF4218 DOMAIN-CONTAINING PROTEIN-RELATED"/>
    <property type="match status" value="1"/>
</dbReference>
<proteinExistence type="predicted"/>
<evidence type="ECO:0000313" key="2">
    <source>
        <dbReference type="EMBL" id="KAF9606991.1"/>
    </source>
</evidence>
<sequence length="255" mass="29523">MVDPKTIFAHLVRYGFEKSYTTWKYQIYLQGFKPSGRKRKGNTETPMSFIPWLREQLQNEEVSPIKRLVDGPNFQTISYNTYQANGYVFSTAEWDTNKTTQNSRIKKNAMTNFRASAKDKKIMYDDTTYYGLIRQILELDYFDFTITVFCCDWVRVEDKVNGCYTDPYINLTFVDLSKFKGSSKIVDEPFILASQASQVKHSVFLPTVLGFLLSVYSLKSIGLDMSGQESTEDHHLVIPKFLEVEVLVVHIVFVQ</sequence>
<dbReference type="Pfam" id="PF13952">
    <property type="entry name" value="DUF4216"/>
    <property type="match status" value="1"/>
</dbReference>
<organism evidence="2 3">
    <name type="scientific">Coptis chinensis</name>
    <dbReference type="NCBI Taxonomy" id="261450"/>
    <lineage>
        <taxon>Eukaryota</taxon>
        <taxon>Viridiplantae</taxon>
        <taxon>Streptophyta</taxon>
        <taxon>Embryophyta</taxon>
        <taxon>Tracheophyta</taxon>
        <taxon>Spermatophyta</taxon>
        <taxon>Magnoliopsida</taxon>
        <taxon>Ranunculales</taxon>
        <taxon>Ranunculaceae</taxon>
        <taxon>Coptidoideae</taxon>
        <taxon>Coptis</taxon>
    </lineage>
</organism>
<name>A0A835HWG0_9MAGN</name>
<protein>
    <recommendedName>
        <fullName evidence="1">DUF4216 domain-containing protein</fullName>
    </recommendedName>
</protein>
<evidence type="ECO:0000313" key="3">
    <source>
        <dbReference type="Proteomes" id="UP000631114"/>
    </source>
</evidence>
<feature type="domain" description="DUF4216" evidence="1">
    <location>
        <begin position="137"/>
        <end position="199"/>
    </location>
</feature>
<dbReference type="Proteomes" id="UP000631114">
    <property type="component" value="Unassembled WGS sequence"/>
</dbReference>
<accession>A0A835HWG0</accession>
<comment type="caution">
    <text evidence="2">The sequence shown here is derived from an EMBL/GenBank/DDBJ whole genome shotgun (WGS) entry which is preliminary data.</text>
</comment>
<dbReference type="AlphaFoldDB" id="A0A835HWG0"/>
<dbReference type="InterPro" id="IPR025312">
    <property type="entry name" value="DUF4216"/>
</dbReference>
<evidence type="ECO:0000259" key="1">
    <source>
        <dbReference type="Pfam" id="PF13952"/>
    </source>
</evidence>
<gene>
    <name evidence="2" type="ORF">IFM89_030410</name>
</gene>
<keyword evidence="3" id="KW-1185">Reference proteome</keyword>
<reference evidence="2 3" key="1">
    <citation type="submission" date="2020-10" db="EMBL/GenBank/DDBJ databases">
        <title>The Coptis chinensis genome and diversification of protoberbering-type alkaloids.</title>
        <authorList>
            <person name="Wang B."/>
            <person name="Shu S."/>
            <person name="Song C."/>
            <person name="Liu Y."/>
        </authorList>
    </citation>
    <scope>NUCLEOTIDE SEQUENCE [LARGE SCALE GENOMIC DNA]</scope>
    <source>
        <strain evidence="2">HL-2020</strain>
        <tissue evidence="2">Leaf</tissue>
    </source>
</reference>
<dbReference type="EMBL" id="JADFTS010000005">
    <property type="protein sequence ID" value="KAF9606991.1"/>
    <property type="molecule type" value="Genomic_DNA"/>
</dbReference>